<keyword evidence="2" id="KW-1133">Transmembrane helix</keyword>
<evidence type="ECO:0000256" key="1">
    <source>
        <dbReference type="SAM" id="MobiDB-lite"/>
    </source>
</evidence>
<feature type="transmembrane region" description="Helical" evidence="2">
    <location>
        <begin position="26"/>
        <end position="49"/>
    </location>
</feature>
<evidence type="ECO:0000313" key="3">
    <source>
        <dbReference type="EMBL" id="MBL1095349.1"/>
    </source>
</evidence>
<gene>
    <name evidence="3" type="ORF">JK363_01405</name>
</gene>
<feature type="transmembrane region" description="Helical" evidence="2">
    <location>
        <begin position="55"/>
        <end position="75"/>
    </location>
</feature>
<evidence type="ECO:0000313" key="4">
    <source>
        <dbReference type="Proteomes" id="UP000634229"/>
    </source>
</evidence>
<sequence>MSNETPHQGTSPGHTEDGPGDRLVRIGVIVFAVGAIATLATVAPMFLGADPLPTAAYLISMLMGVGFALAAAGVLRSITAQRREATRTPDGREA</sequence>
<protein>
    <recommendedName>
        <fullName evidence="5">Integral membrane protein</fullName>
    </recommendedName>
</protein>
<keyword evidence="4" id="KW-1185">Reference proteome</keyword>
<organism evidence="3 4">
    <name type="scientific">Streptomyces coffeae</name>
    <dbReference type="NCBI Taxonomy" id="621382"/>
    <lineage>
        <taxon>Bacteria</taxon>
        <taxon>Bacillati</taxon>
        <taxon>Actinomycetota</taxon>
        <taxon>Actinomycetes</taxon>
        <taxon>Kitasatosporales</taxon>
        <taxon>Streptomycetaceae</taxon>
        <taxon>Streptomyces</taxon>
    </lineage>
</organism>
<accession>A0ABS1N600</accession>
<keyword evidence="2" id="KW-0472">Membrane</keyword>
<evidence type="ECO:0000256" key="2">
    <source>
        <dbReference type="SAM" id="Phobius"/>
    </source>
</evidence>
<name>A0ABS1N600_9ACTN</name>
<comment type="caution">
    <text evidence="3">The sequence shown here is derived from an EMBL/GenBank/DDBJ whole genome shotgun (WGS) entry which is preliminary data.</text>
</comment>
<dbReference type="EMBL" id="JAERRF010000001">
    <property type="protein sequence ID" value="MBL1095349.1"/>
    <property type="molecule type" value="Genomic_DNA"/>
</dbReference>
<reference evidence="3 4" key="1">
    <citation type="submission" date="2021-01" db="EMBL/GenBank/DDBJ databases">
        <title>WGS of actinomycetes isolated from Thailand.</title>
        <authorList>
            <person name="Thawai C."/>
        </authorList>
    </citation>
    <scope>NUCLEOTIDE SEQUENCE [LARGE SCALE GENOMIC DNA]</scope>
    <source>
        <strain evidence="3 4">CA1R205</strain>
    </source>
</reference>
<dbReference type="RefSeq" id="WP_201870628.1">
    <property type="nucleotide sequence ID" value="NZ_JAERRF010000001.1"/>
</dbReference>
<proteinExistence type="predicted"/>
<feature type="compositionally biased region" description="Polar residues" evidence="1">
    <location>
        <begin position="1"/>
        <end position="13"/>
    </location>
</feature>
<keyword evidence="2" id="KW-0812">Transmembrane</keyword>
<dbReference type="Proteomes" id="UP000634229">
    <property type="component" value="Unassembled WGS sequence"/>
</dbReference>
<feature type="region of interest" description="Disordered" evidence="1">
    <location>
        <begin position="1"/>
        <end position="21"/>
    </location>
</feature>
<evidence type="ECO:0008006" key="5">
    <source>
        <dbReference type="Google" id="ProtNLM"/>
    </source>
</evidence>